<evidence type="ECO:0000259" key="2">
    <source>
        <dbReference type="Pfam" id="PF01266"/>
    </source>
</evidence>
<dbReference type="PANTHER" id="PTHR43757:SF15">
    <property type="entry name" value="PYRUVATE DEHYDROGENASE PHOSPHATASE REGULATORY SUBUNIT, MITOCHONDRIAL-LIKE"/>
    <property type="match status" value="1"/>
</dbReference>
<proteinExistence type="inferred from homology"/>
<reference evidence="6" key="1">
    <citation type="journal article" date="2020" name="Nat. Ecol. Evol.">
        <title>Deeply conserved synteny resolves early events in vertebrate evolution.</title>
        <authorList>
            <person name="Simakov O."/>
            <person name="Marletaz F."/>
            <person name="Yue J.X."/>
            <person name="O'Connell B."/>
            <person name="Jenkins J."/>
            <person name="Brandt A."/>
            <person name="Calef R."/>
            <person name="Tung C.H."/>
            <person name="Huang T.K."/>
            <person name="Schmutz J."/>
            <person name="Satoh N."/>
            <person name="Yu J.K."/>
            <person name="Putnam N.H."/>
            <person name="Green R.E."/>
            <person name="Rokhsar D.S."/>
        </authorList>
    </citation>
    <scope>NUCLEOTIDE SEQUENCE [LARGE SCALE GENOMIC DNA]</scope>
    <source>
        <strain evidence="6">S238N-H82</strain>
    </source>
</reference>
<accession>A0A9J7LBZ6</accession>
<dbReference type="SUPFAM" id="SSF103025">
    <property type="entry name" value="Folate-binding domain"/>
    <property type="match status" value="1"/>
</dbReference>
<dbReference type="SUPFAM" id="SSF51905">
    <property type="entry name" value="FAD/NAD(P)-binding domain"/>
    <property type="match status" value="1"/>
</dbReference>
<dbReference type="InterPro" id="IPR006222">
    <property type="entry name" value="GCVT_N"/>
</dbReference>
<reference evidence="7" key="2">
    <citation type="submission" date="2025-08" db="UniProtKB">
        <authorList>
            <consortium name="RefSeq"/>
        </authorList>
    </citation>
    <scope>IDENTIFICATION</scope>
    <source>
        <strain evidence="7">S238N-H82</strain>
        <tissue evidence="7">Testes</tissue>
    </source>
</reference>
<dbReference type="InterPro" id="IPR006076">
    <property type="entry name" value="FAD-dep_OxRdtase"/>
</dbReference>
<dbReference type="InterPro" id="IPR027266">
    <property type="entry name" value="TrmE/GcvT-like"/>
</dbReference>
<dbReference type="SUPFAM" id="SSF54373">
    <property type="entry name" value="FAD-linked reductases, C-terminal domain"/>
    <property type="match status" value="1"/>
</dbReference>
<dbReference type="KEGG" id="bfo:118417676"/>
<dbReference type="Pfam" id="PF16350">
    <property type="entry name" value="FAO_M"/>
    <property type="match status" value="1"/>
</dbReference>
<comment type="similarity">
    <text evidence="1">Belongs to the GcvT family.</text>
</comment>
<organism evidence="6 7">
    <name type="scientific">Branchiostoma floridae</name>
    <name type="common">Florida lancelet</name>
    <name type="synonym">Amphioxus</name>
    <dbReference type="NCBI Taxonomy" id="7739"/>
    <lineage>
        <taxon>Eukaryota</taxon>
        <taxon>Metazoa</taxon>
        <taxon>Chordata</taxon>
        <taxon>Cephalochordata</taxon>
        <taxon>Leptocardii</taxon>
        <taxon>Amphioxiformes</taxon>
        <taxon>Branchiostomatidae</taxon>
        <taxon>Branchiostoma</taxon>
    </lineage>
</organism>
<dbReference type="InterPro" id="IPR036188">
    <property type="entry name" value="FAD/NAD-bd_sf"/>
</dbReference>
<feature type="domain" description="GCVT N-terminal" evidence="3">
    <location>
        <begin position="489"/>
        <end position="779"/>
    </location>
</feature>
<dbReference type="InterPro" id="IPR032503">
    <property type="entry name" value="FAO_M"/>
</dbReference>
<dbReference type="GO" id="GO:0005759">
    <property type="term" value="C:mitochondrial matrix"/>
    <property type="evidence" value="ECO:0000318"/>
    <property type="project" value="GO_Central"/>
</dbReference>
<evidence type="ECO:0000259" key="3">
    <source>
        <dbReference type="Pfam" id="PF01571"/>
    </source>
</evidence>
<dbReference type="GO" id="GO:0005737">
    <property type="term" value="C:cytoplasm"/>
    <property type="evidence" value="ECO:0000318"/>
    <property type="project" value="GO_Central"/>
</dbReference>
<dbReference type="FunFam" id="2.40.30.110:FF:000004">
    <property type="entry name" value="Pyruvate dehydrogenase phosphatase regulatory subunit, mitochondrial"/>
    <property type="match status" value="1"/>
</dbReference>
<dbReference type="OMA" id="TKFPDRE"/>
<dbReference type="Gene3D" id="2.40.30.110">
    <property type="entry name" value="Aminomethyltransferase beta-barrel domains"/>
    <property type="match status" value="1"/>
</dbReference>
<sequence length="899" mass="100796">MLSHRAVWTNCVRGRASGGRWPWSSVKKSPQLCHRNTNLDIRWVSSGVDRRQLSSTQEEPPVEKPLPSQAQVVIAGGGAIGCSVAYHLAKFGWTDVVLLEQGRLSCGTTWHAAGCCAMLVEGIVRTMFEYSKQLYPKLEAETGIDTGWQQTGSIYVARTEDRMIAYRRHADAIRAMGVECELVSPRDISVYHPLLRVDDLKGALWVPGDGVATPADVTQALAKGAAMKGVQIHEKVGVEKVLTVSGRVNAVRTNKGDIRCDHFVNCTGQWAWELGQQSSPSVRVPLHSCEHFYIITDPVAGANTATTPVAQDPDGYNYMREWNGGFICGGFEPTPKPVFTDGIPSPFEFQLLEEDWDHFQPVLEQILLRMPALKEVKVQKFLNGPESFTPDLFPNMGQAPELPGYFVAAGMNSGGIASAGGVGKVMAEWIISGDPPAGTWPVDIRRFGEMHNNRRYLRERVKEILPMPYAQPYPKPEFQSARKMRMSPLYTTLEKAGAVFGVKMGYERANWFSKPESDDFMDVPSGWRAGEGTYGKPPWFNAVQEEYMACRQNVAIMDMSSFTKFEVRSSGDEVVTYLQRLCCNEVDVPVGTVLHTGMLNHYGGYENDCSLARLAENLYLIISPSNQMVRSWEWLHRHLPKEGTVQIRDITPYYAAINVLGPRSRELMAELTDAVTMSSQYFPSFTCRELSIGFAPRIRAMSLSHSGELGWMLYVPQEYALHVYDHIMHKGRDFGIRNVGYYTIAHLRMERAFAFWGIDLDASVTPFECQREHRVKFGKESEQDGVDFIGRSALLKQKQEGVRQKFVMFLLDNHDLDNDLWPWGGEPIWEGGRVVGRTTSAGYGYTLKKQVCLGFVHNPDPQTGEHQIITNNFITKSKFEIQIAGKKFSAAARLFPPQI</sequence>
<protein>
    <submittedName>
        <fullName evidence="7">Pyruvate dehydrogenase phosphatase regulatory subunit, mitochondrial-like isoform X1</fullName>
    </submittedName>
</protein>
<gene>
    <name evidence="7" type="primary">LOC118417676</name>
</gene>
<dbReference type="Gene3D" id="3.30.70.1400">
    <property type="entry name" value="Aminomethyltransferase beta-barrel domains"/>
    <property type="match status" value="1"/>
</dbReference>
<dbReference type="PANTHER" id="PTHR43757">
    <property type="entry name" value="AMINOMETHYLTRANSFERASE"/>
    <property type="match status" value="1"/>
</dbReference>
<dbReference type="OrthoDB" id="498204at2759"/>
<evidence type="ECO:0000313" key="6">
    <source>
        <dbReference type="Proteomes" id="UP000001554"/>
    </source>
</evidence>
<evidence type="ECO:0000313" key="7">
    <source>
        <dbReference type="RefSeq" id="XP_035679214.1"/>
    </source>
</evidence>
<dbReference type="Gene3D" id="3.30.1360.120">
    <property type="entry name" value="Probable tRNA modification gtpase trme, domain 1"/>
    <property type="match status" value="1"/>
</dbReference>
<dbReference type="FunFam" id="3.30.70.1400:FF:000003">
    <property type="entry name" value="Pyruvate dehydrogenase phosphatase regulatory subunit"/>
    <property type="match status" value="1"/>
</dbReference>
<feature type="domain" description="FAD dependent oxidoreductase central" evidence="5">
    <location>
        <begin position="433"/>
        <end position="487"/>
    </location>
</feature>
<feature type="domain" description="Aminomethyltransferase C-terminal" evidence="4">
    <location>
        <begin position="805"/>
        <end position="891"/>
    </location>
</feature>
<dbReference type="AlphaFoldDB" id="A0A9J7LBZ6"/>
<dbReference type="Proteomes" id="UP000001554">
    <property type="component" value="Chromosome 6"/>
</dbReference>
<evidence type="ECO:0000259" key="5">
    <source>
        <dbReference type="Pfam" id="PF16350"/>
    </source>
</evidence>
<dbReference type="RefSeq" id="XP_035679214.1">
    <property type="nucleotide sequence ID" value="XM_035823321.1"/>
</dbReference>
<dbReference type="InterPro" id="IPR028896">
    <property type="entry name" value="GcvT/YgfZ/DmdA"/>
</dbReference>
<evidence type="ECO:0000259" key="4">
    <source>
        <dbReference type="Pfam" id="PF08669"/>
    </source>
</evidence>
<dbReference type="InterPro" id="IPR013977">
    <property type="entry name" value="GcvT_C"/>
</dbReference>
<evidence type="ECO:0000256" key="1">
    <source>
        <dbReference type="ARBA" id="ARBA00008609"/>
    </source>
</evidence>
<keyword evidence="6" id="KW-1185">Reference proteome</keyword>
<name>A0A9J7LBZ6_BRAFL</name>
<dbReference type="SUPFAM" id="SSF101790">
    <property type="entry name" value="Aminomethyltransferase beta-barrel domain"/>
    <property type="match status" value="1"/>
</dbReference>
<dbReference type="Gene3D" id="3.50.50.60">
    <property type="entry name" value="FAD/NAD(P)-binding domain"/>
    <property type="match status" value="1"/>
</dbReference>
<dbReference type="Pfam" id="PF01266">
    <property type="entry name" value="DAO"/>
    <property type="match status" value="1"/>
</dbReference>
<dbReference type="Gene3D" id="3.30.9.10">
    <property type="entry name" value="D-Amino Acid Oxidase, subunit A, domain 2"/>
    <property type="match status" value="1"/>
</dbReference>
<dbReference type="Pfam" id="PF01571">
    <property type="entry name" value="GCV_T"/>
    <property type="match status" value="1"/>
</dbReference>
<dbReference type="GeneID" id="118417676"/>
<dbReference type="Pfam" id="PF08669">
    <property type="entry name" value="GCV_T_C"/>
    <property type="match status" value="1"/>
</dbReference>
<dbReference type="GO" id="GO:0005739">
    <property type="term" value="C:mitochondrion"/>
    <property type="evidence" value="ECO:0000318"/>
    <property type="project" value="GO_Central"/>
</dbReference>
<dbReference type="InterPro" id="IPR029043">
    <property type="entry name" value="GcvT/YgfZ_C"/>
</dbReference>
<feature type="domain" description="FAD dependent oxidoreductase" evidence="2">
    <location>
        <begin position="72"/>
        <end position="429"/>
    </location>
</feature>